<dbReference type="Gene3D" id="1.10.575.10">
    <property type="entry name" value="P1 Nuclease"/>
    <property type="match status" value="1"/>
</dbReference>
<keyword evidence="1" id="KW-0732">Signal</keyword>
<gene>
    <name evidence="2" type="ORF">DSCA_60950</name>
</gene>
<dbReference type="OrthoDB" id="7063922at2"/>
<proteinExistence type="predicted"/>
<dbReference type="InterPro" id="IPR008947">
    <property type="entry name" value="PLipase_C/P1_nuclease_dom_sf"/>
</dbReference>
<dbReference type="GO" id="GO:0016788">
    <property type="term" value="F:hydrolase activity, acting on ester bonds"/>
    <property type="evidence" value="ECO:0007669"/>
    <property type="project" value="InterPro"/>
</dbReference>
<dbReference type="EMBL" id="AP021874">
    <property type="protein sequence ID" value="BBO72165.1"/>
    <property type="molecule type" value="Genomic_DNA"/>
</dbReference>
<keyword evidence="3" id="KW-1185">Reference proteome</keyword>
<dbReference type="KEGG" id="dalk:DSCA_60950"/>
<dbReference type="RefSeq" id="WP_155319907.1">
    <property type="nucleotide sequence ID" value="NZ_AP021874.1"/>
</dbReference>
<feature type="signal peptide" evidence="1">
    <location>
        <begin position="1"/>
        <end position="24"/>
    </location>
</feature>
<evidence type="ECO:0000256" key="1">
    <source>
        <dbReference type="SAM" id="SignalP"/>
    </source>
</evidence>
<evidence type="ECO:0000313" key="2">
    <source>
        <dbReference type="EMBL" id="BBO72165.1"/>
    </source>
</evidence>
<protein>
    <recommendedName>
        <fullName evidence="4">Phospholipase C</fullName>
    </recommendedName>
</protein>
<accession>A0A5K7YUT5</accession>
<dbReference type="SUPFAM" id="SSF48537">
    <property type="entry name" value="Phospholipase C/P1 nuclease"/>
    <property type="match status" value="1"/>
</dbReference>
<dbReference type="Proteomes" id="UP000427906">
    <property type="component" value="Chromosome"/>
</dbReference>
<evidence type="ECO:0000313" key="3">
    <source>
        <dbReference type="Proteomes" id="UP000427906"/>
    </source>
</evidence>
<reference evidence="2 3" key="1">
    <citation type="submission" date="2019-11" db="EMBL/GenBank/DDBJ databases">
        <title>Comparative genomics of hydrocarbon-degrading Desulfosarcina strains.</title>
        <authorList>
            <person name="Watanabe M."/>
            <person name="Kojima H."/>
            <person name="Fukui M."/>
        </authorList>
    </citation>
    <scope>NUCLEOTIDE SEQUENCE [LARGE SCALE GENOMIC DNA]</scope>
    <source>
        <strain evidence="2 3">PL12</strain>
    </source>
</reference>
<feature type="chain" id="PRO_5024318134" description="Phospholipase C" evidence="1">
    <location>
        <begin position="25"/>
        <end position="698"/>
    </location>
</feature>
<sequence length="698" mass="79575">MKHCSFIIALIAFAFQIYVFNANAYDNTTTHRYINEMAVKNKANIDSYLMTSLGMNGGIDTMLGTKPIWEWIVKGGFEEDKPSSRCLRHFHDPLEENWDEAGLLFFTKYDSMIYWAQAPYSENDDSDNKYSWQWAKEYYHKALLTGSEEYYAKTFRSLGQVMHLVSDAAVPAHVRNDPHPIIDPYERWVENHPSTIKNLEYKWFSAEDTIFDKAVSNSSAPSPISALWDHDEYLPDGSNMPDGYNRTIGLAEYTNANFWTEDTMNDYPHPSFEDINFDEDLFREVILAENSESHNRFYLSKQNGDPIDHFFTVRYWFYHLSESAEYDDAKKEALRLTYTLDDVCCIDYAKKLIPRAIGYSAALLDYFFRGSIEITLPSNQYHSGVYAIIEDPDQGFTHIMLNARNTTPDGDEMTDGSIELVVKYKLTLNGEDPFQSKYIETTESYSYITAEAKNISEISRNESVELEFELKEALPINATDVTINLVYRGVLGSEQDAIAVGYKDISEPTPLDIFSNLDKVCLSGNWYDAGSAEAIALIDENGNGISDENEIDVYPHDVKDYYARLSSISDPQAPLQDPEDIHIPEIKAGEFKRVVYFLGDDELALSRFSLWSPCSYPGDGHSSGSQIPLGTDTLTSFRRQTYWLTAEECAAMGETPGCSIRRYPSFTSFRGVEMHGVRITYEDESWGHDNTCSLDNLN</sequence>
<organism evidence="2 3">
    <name type="scientific">Desulfosarcina alkanivorans</name>
    <dbReference type="NCBI Taxonomy" id="571177"/>
    <lineage>
        <taxon>Bacteria</taxon>
        <taxon>Pseudomonadati</taxon>
        <taxon>Thermodesulfobacteriota</taxon>
        <taxon>Desulfobacteria</taxon>
        <taxon>Desulfobacterales</taxon>
        <taxon>Desulfosarcinaceae</taxon>
        <taxon>Desulfosarcina</taxon>
    </lineage>
</organism>
<name>A0A5K7YUT5_9BACT</name>
<dbReference type="AlphaFoldDB" id="A0A5K7YUT5"/>
<evidence type="ECO:0008006" key="4">
    <source>
        <dbReference type="Google" id="ProtNLM"/>
    </source>
</evidence>